<dbReference type="OrthoDB" id="600370at2759"/>
<feature type="compositionally biased region" description="Basic residues" evidence="9">
    <location>
        <begin position="1"/>
        <end position="12"/>
    </location>
</feature>
<evidence type="ECO:0000313" key="12">
    <source>
        <dbReference type="EMBL" id="CAA2960347.1"/>
    </source>
</evidence>
<dbReference type="Gene3D" id="1.10.8.430">
    <property type="entry name" value="Helical domain of apoptotic protease-activating factors"/>
    <property type="match status" value="1"/>
</dbReference>
<dbReference type="InterPro" id="IPR027417">
    <property type="entry name" value="P-loop_NTPase"/>
</dbReference>
<dbReference type="FunFam" id="1.10.10.10:FF:000322">
    <property type="entry name" value="Probable disease resistance protein At1g63360"/>
    <property type="match status" value="1"/>
</dbReference>
<evidence type="ECO:0000256" key="9">
    <source>
        <dbReference type="SAM" id="MobiDB-lite"/>
    </source>
</evidence>
<keyword evidence="13" id="KW-1185">Reference proteome</keyword>
<evidence type="ECO:0000256" key="4">
    <source>
        <dbReference type="ARBA" id="ARBA00022614"/>
    </source>
</evidence>
<dbReference type="InterPro" id="IPR042197">
    <property type="entry name" value="Apaf_helical"/>
</dbReference>
<dbReference type="GO" id="GO:0005737">
    <property type="term" value="C:cytoplasm"/>
    <property type="evidence" value="ECO:0007669"/>
    <property type="project" value="UniProtKB-SubCell"/>
</dbReference>
<keyword evidence="5" id="KW-0677">Repeat</keyword>
<organism evidence="12 13">
    <name type="scientific">Olea europaea subsp. europaea</name>
    <dbReference type="NCBI Taxonomy" id="158383"/>
    <lineage>
        <taxon>Eukaryota</taxon>
        <taxon>Viridiplantae</taxon>
        <taxon>Streptophyta</taxon>
        <taxon>Embryophyta</taxon>
        <taxon>Tracheophyta</taxon>
        <taxon>Spermatophyta</taxon>
        <taxon>Magnoliopsida</taxon>
        <taxon>eudicotyledons</taxon>
        <taxon>Gunneridae</taxon>
        <taxon>Pentapetalae</taxon>
        <taxon>asterids</taxon>
        <taxon>lamiids</taxon>
        <taxon>Lamiales</taxon>
        <taxon>Oleaceae</taxon>
        <taxon>Oleeae</taxon>
        <taxon>Olea</taxon>
    </lineage>
</organism>
<accession>A0A8S0Q6C1</accession>
<dbReference type="GO" id="GO:0098542">
    <property type="term" value="P:defense response to other organism"/>
    <property type="evidence" value="ECO:0007669"/>
    <property type="project" value="TreeGrafter"/>
</dbReference>
<evidence type="ECO:0000259" key="10">
    <source>
        <dbReference type="Pfam" id="PF00931"/>
    </source>
</evidence>
<dbReference type="InterPro" id="IPR036388">
    <property type="entry name" value="WH-like_DNA-bd_sf"/>
</dbReference>
<dbReference type="Proteomes" id="UP000594638">
    <property type="component" value="Unassembled WGS sequence"/>
</dbReference>
<evidence type="ECO:0000256" key="1">
    <source>
        <dbReference type="ARBA" id="ARBA00004496"/>
    </source>
</evidence>
<evidence type="ECO:0000256" key="3">
    <source>
        <dbReference type="ARBA" id="ARBA00022490"/>
    </source>
</evidence>
<dbReference type="SUPFAM" id="SSF52540">
    <property type="entry name" value="P-loop containing nucleoside triphosphate hydrolases"/>
    <property type="match status" value="1"/>
</dbReference>
<evidence type="ECO:0000259" key="11">
    <source>
        <dbReference type="Pfam" id="PF23559"/>
    </source>
</evidence>
<evidence type="ECO:0000256" key="7">
    <source>
        <dbReference type="ARBA" id="ARBA00022821"/>
    </source>
</evidence>
<dbReference type="PANTHER" id="PTHR23155:SF1152">
    <property type="entry name" value="AAA+ ATPASE DOMAIN-CONTAINING PROTEIN"/>
    <property type="match status" value="1"/>
</dbReference>
<dbReference type="EMBL" id="CACTIH010000391">
    <property type="protein sequence ID" value="CAA2960347.1"/>
    <property type="molecule type" value="Genomic_DNA"/>
</dbReference>
<comment type="similarity">
    <text evidence="2">Belongs to the disease resistance NB-LRR family.</text>
</comment>
<dbReference type="Gramene" id="OE9A013557T1">
    <property type="protein sequence ID" value="OE9A013557C1"/>
    <property type="gene ID" value="OE9A013557"/>
</dbReference>
<protein>
    <submittedName>
        <fullName evidence="12">Late blight resistance homolog R1B-8</fullName>
    </submittedName>
</protein>
<dbReference type="Gene3D" id="3.40.50.300">
    <property type="entry name" value="P-loop containing nucleotide triphosphate hydrolases"/>
    <property type="match status" value="1"/>
</dbReference>
<dbReference type="Pfam" id="PF00931">
    <property type="entry name" value="NB-ARC"/>
    <property type="match status" value="1"/>
</dbReference>
<dbReference type="PRINTS" id="PR00364">
    <property type="entry name" value="DISEASERSIST"/>
</dbReference>
<dbReference type="AlphaFoldDB" id="A0A8S0Q6C1"/>
<keyword evidence="6" id="KW-0547">Nucleotide-binding</keyword>
<dbReference type="Gene3D" id="1.10.10.10">
    <property type="entry name" value="Winged helix-like DNA-binding domain superfamily/Winged helix DNA-binding domain"/>
    <property type="match status" value="1"/>
</dbReference>
<feature type="domain" description="NB-ARC" evidence="10">
    <location>
        <begin position="45"/>
        <end position="209"/>
    </location>
</feature>
<feature type="region of interest" description="Disordered" evidence="9">
    <location>
        <begin position="1"/>
        <end position="31"/>
    </location>
</feature>
<evidence type="ECO:0000313" key="13">
    <source>
        <dbReference type="Proteomes" id="UP000594638"/>
    </source>
</evidence>
<sequence length="446" mass="51363">MVKRKRMNHKKDLHLSKTLPVDSSKSSSSIKSGMVGFDDELIQSKDRLTGSSTKLEIISIVGMEGIGQTRLAENIYDDSLIVKRFHTRAWIRVSQNYHVQEMLISVLYSRRNLSHESYENDTEKLGEQLYKTVKGNRYLIVMDDVWDTKVWDEVQRFFSDDNNSSRIILTTPKLYVALYANSSSPICHLSLLSSIQSWELLRHLVFGKQCHPPEFEEIGMAIANNYRGRPLSVSVIGGLLYRSKRTVDHWIQVKRNINSVVTGPEDQIMEILSLSYNDLLYHPRSCFLYMGAFLEDRQIQIPKLIKLWVAKGFVKPIGSKSLKAIVETYLEDLIDRNMVLILKRTFTGKIKACGLHDLMRDFYVRKAQDEKFLQVMDPHVEFSRISIHSDIYNHFPEICLPCSIFSTIPYPNDGYEKHFYSLPTAKGIECIQPNVAEVPSRSNRTG</sequence>
<proteinExistence type="inferred from homology"/>
<evidence type="ECO:0000256" key="6">
    <source>
        <dbReference type="ARBA" id="ARBA00022741"/>
    </source>
</evidence>
<dbReference type="InterPro" id="IPR058922">
    <property type="entry name" value="WHD_DRP"/>
</dbReference>
<dbReference type="InterPro" id="IPR002182">
    <property type="entry name" value="NB-ARC"/>
</dbReference>
<dbReference type="InterPro" id="IPR044974">
    <property type="entry name" value="Disease_R_plants"/>
</dbReference>
<evidence type="ECO:0000256" key="8">
    <source>
        <dbReference type="ARBA" id="ARBA00022840"/>
    </source>
</evidence>
<keyword evidence="7" id="KW-0611">Plant defense</keyword>
<keyword evidence="3" id="KW-0963">Cytoplasm</keyword>
<evidence type="ECO:0000256" key="2">
    <source>
        <dbReference type="ARBA" id="ARBA00008894"/>
    </source>
</evidence>
<gene>
    <name evidence="12" type="ORF">OLEA9_A013557</name>
</gene>
<feature type="domain" description="Disease resistance protein winged helix" evidence="11">
    <location>
        <begin position="293"/>
        <end position="362"/>
    </location>
</feature>
<dbReference type="GO" id="GO:0005524">
    <property type="term" value="F:ATP binding"/>
    <property type="evidence" value="ECO:0007669"/>
    <property type="project" value="UniProtKB-KW"/>
</dbReference>
<keyword evidence="4" id="KW-0433">Leucine-rich repeat</keyword>
<dbReference type="GO" id="GO:0043531">
    <property type="term" value="F:ADP binding"/>
    <property type="evidence" value="ECO:0007669"/>
    <property type="project" value="InterPro"/>
</dbReference>
<dbReference type="Pfam" id="PF23559">
    <property type="entry name" value="WHD_DRP"/>
    <property type="match status" value="1"/>
</dbReference>
<name>A0A8S0Q6C1_OLEEU</name>
<reference evidence="12 13" key="1">
    <citation type="submission" date="2019-12" db="EMBL/GenBank/DDBJ databases">
        <authorList>
            <person name="Alioto T."/>
            <person name="Alioto T."/>
            <person name="Gomez Garrido J."/>
        </authorList>
    </citation>
    <scope>NUCLEOTIDE SEQUENCE [LARGE SCALE GENOMIC DNA]</scope>
</reference>
<keyword evidence="8" id="KW-0067">ATP-binding</keyword>
<comment type="subcellular location">
    <subcellularLocation>
        <location evidence="1">Cytoplasm</location>
    </subcellularLocation>
</comment>
<evidence type="ECO:0000256" key="5">
    <source>
        <dbReference type="ARBA" id="ARBA00022737"/>
    </source>
</evidence>
<comment type="caution">
    <text evidence="12">The sequence shown here is derived from an EMBL/GenBank/DDBJ whole genome shotgun (WGS) entry which is preliminary data.</text>
</comment>
<dbReference type="PANTHER" id="PTHR23155">
    <property type="entry name" value="DISEASE RESISTANCE PROTEIN RP"/>
    <property type="match status" value="1"/>
</dbReference>